<evidence type="ECO:0000313" key="5">
    <source>
        <dbReference type="Proteomes" id="UP000002297"/>
    </source>
</evidence>
<dbReference type="RefSeq" id="WP_013187511.1">
    <property type="nucleotide sequence ID" value="NC_014230.1"/>
</dbReference>
<evidence type="ECO:0000256" key="1">
    <source>
        <dbReference type="ARBA" id="ARBA00022516"/>
    </source>
</evidence>
<gene>
    <name evidence="4" type="ordered locus">CA2559_08831</name>
</gene>
<dbReference type="HOGENOM" id="CLU_099370_1_1_10"/>
<accession>A3UBX4</accession>
<dbReference type="PIRSF" id="PIRSF011489">
    <property type="entry name" value="DUF479"/>
    <property type="match status" value="1"/>
</dbReference>
<dbReference type="EMBL" id="CP002046">
    <property type="protein sequence ID" value="EAP86125.1"/>
    <property type="molecule type" value="Genomic_DNA"/>
</dbReference>
<protein>
    <recommendedName>
        <fullName evidence="6">Acyl carrier protein phosphodiesterase</fullName>
    </recommendedName>
</protein>
<keyword evidence="5" id="KW-1185">Reference proteome</keyword>
<evidence type="ECO:0000256" key="2">
    <source>
        <dbReference type="ARBA" id="ARBA00022801"/>
    </source>
</evidence>
<dbReference type="PANTHER" id="PTHR38764">
    <property type="entry name" value="ACYL CARRIER PROTEIN PHOSPHODIESTERASE"/>
    <property type="match status" value="1"/>
</dbReference>
<dbReference type="Pfam" id="PF04336">
    <property type="entry name" value="ACP_PD"/>
    <property type="match status" value="1"/>
</dbReference>
<evidence type="ECO:0000313" key="4">
    <source>
        <dbReference type="EMBL" id="EAP86125.1"/>
    </source>
</evidence>
<keyword evidence="1" id="KW-0444">Lipid biosynthesis</keyword>
<dbReference type="eggNOG" id="COG3124">
    <property type="taxonomic scope" value="Bacteria"/>
</dbReference>
<sequence>MNYLAHIYLSKDDDLLKIGNFAADSIKGKSFLKYPERMRTGITLHRAIDTYTDSHPIVRESVSRLFPKYSHYSTVIVDILYDHYLAKNWNDFHPQPLSEYVNEFYTLLENQYSILPKRVQSFLPVMTEHNWLLSYATIDGIGKILYQMNIRTKRRSDMHLAVYDLQKFYSEFEKEFRTFFEDLETYVEDLLPTLLSHENLP</sequence>
<keyword evidence="3" id="KW-0443">Lipid metabolism</keyword>
<dbReference type="GO" id="GO:0006633">
    <property type="term" value="P:fatty acid biosynthetic process"/>
    <property type="evidence" value="ECO:0007669"/>
    <property type="project" value="InterPro"/>
</dbReference>
<evidence type="ECO:0008006" key="6">
    <source>
        <dbReference type="Google" id="ProtNLM"/>
    </source>
</evidence>
<dbReference type="KEGG" id="cat:CA2559_08831"/>
<dbReference type="STRING" id="216432.CA2559_08831"/>
<dbReference type="OrthoDB" id="8442777at2"/>
<name>A3UBX4_CROAH</name>
<keyword evidence="2" id="KW-0378">Hydrolase</keyword>
<dbReference type="Proteomes" id="UP000002297">
    <property type="component" value="Chromosome"/>
</dbReference>
<dbReference type="InterPro" id="IPR007431">
    <property type="entry name" value="ACP_PD"/>
</dbReference>
<proteinExistence type="predicted"/>
<evidence type="ECO:0000256" key="3">
    <source>
        <dbReference type="ARBA" id="ARBA00023098"/>
    </source>
</evidence>
<dbReference type="GO" id="GO:0008770">
    <property type="term" value="F:[acyl-carrier-protein] phosphodiesterase activity"/>
    <property type="evidence" value="ECO:0007669"/>
    <property type="project" value="InterPro"/>
</dbReference>
<organism evidence="4 5">
    <name type="scientific">Croceibacter atlanticus (strain ATCC BAA-628 / JCM 21780 / CIP 108009 / IAM 15332 / KCTC 12090 / HTCC2559)</name>
    <dbReference type="NCBI Taxonomy" id="216432"/>
    <lineage>
        <taxon>Bacteria</taxon>
        <taxon>Pseudomonadati</taxon>
        <taxon>Bacteroidota</taxon>
        <taxon>Flavobacteriia</taxon>
        <taxon>Flavobacteriales</taxon>
        <taxon>Flavobacteriaceae</taxon>
        <taxon>Croceibacter</taxon>
    </lineage>
</organism>
<dbReference type="PANTHER" id="PTHR38764:SF1">
    <property type="entry name" value="ACYL CARRIER PROTEIN PHOSPHODIESTERASE"/>
    <property type="match status" value="1"/>
</dbReference>
<reference evidence="4 5" key="1">
    <citation type="journal article" date="2010" name="J. Bacteriol.">
        <title>The complete genome sequence of Croceibacter atlanticus HTCC2559T.</title>
        <authorList>
            <person name="Oh H.M."/>
            <person name="Kang I."/>
            <person name="Ferriera S."/>
            <person name="Giovannoni S.J."/>
            <person name="Cho J.C."/>
        </authorList>
    </citation>
    <scope>NUCLEOTIDE SEQUENCE [LARGE SCALE GENOMIC DNA]</scope>
    <source>
        <strain evidence="5">ATCC BAA-628 / HTCC2559 / KCTC 12090</strain>
    </source>
</reference>
<dbReference type="GeneID" id="89453518"/>
<dbReference type="AlphaFoldDB" id="A3UBX4"/>